<dbReference type="AlphaFoldDB" id="A0A1H3ET20"/>
<evidence type="ECO:0000313" key="2">
    <source>
        <dbReference type="Proteomes" id="UP000199515"/>
    </source>
</evidence>
<organism evidence="1 2">
    <name type="scientific">Amycolatopsis xylanica</name>
    <dbReference type="NCBI Taxonomy" id="589385"/>
    <lineage>
        <taxon>Bacteria</taxon>
        <taxon>Bacillati</taxon>
        <taxon>Actinomycetota</taxon>
        <taxon>Actinomycetes</taxon>
        <taxon>Pseudonocardiales</taxon>
        <taxon>Pseudonocardiaceae</taxon>
        <taxon>Amycolatopsis</taxon>
    </lineage>
</organism>
<protein>
    <submittedName>
        <fullName evidence="1">Phytoene dehydrogenase-related protein</fullName>
    </submittedName>
</protein>
<dbReference type="STRING" id="589385.SAMN05421504_103964"/>
<name>A0A1H3ET20_9PSEU</name>
<gene>
    <name evidence="1" type="ORF">SAMN05421504_103964</name>
</gene>
<reference evidence="1 2" key="1">
    <citation type="submission" date="2016-10" db="EMBL/GenBank/DDBJ databases">
        <authorList>
            <person name="de Groot N.N."/>
        </authorList>
    </citation>
    <scope>NUCLEOTIDE SEQUENCE [LARGE SCALE GENOMIC DNA]</scope>
    <source>
        <strain evidence="1 2">CPCC 202699</strain>
    </source>
</reference>
<dbReference type="SUPFAM" id="SSF51905">
    <property type="entry name" value="FAD/NAD(P)-binding domain"/>
    <property type="match status" value="1"/>
</dbReference>
<dbReference type="EMBL" id="FNON01000003">
    <property type="protein sequence ID" value="SDX81785.1"/>
    <property type="molecule type" value="Genomic_DNA"/>
</dbReference>
<dbReference type="PRINTS" id="PR00419">
    <property type="entry name" value="ADXRDTASE"/>
</dbReference>
<dbReference type="PANTHER" id="PTHR10668:SF105">
    <property type="entry name" value="DEHYDROGENASE-RELATED"/>
    <property type="match status" value="1"/>
</dbReference>
<dbReference type="Gene3D" id="3.50.50.60">
    <property type="entry name" value="FAD/NAD(P)-binding domain"/>
    <property type="match status" value="1"/>
</dbReference>
<dbReference type="Proteomes" id="UP000199515">
    <property type="component" value="Unassembled WGS sequence"/>
</dbReference>
<proteinExistence type="predicted"/>
<dbReference type="RefSeq" id="WP_091290159.1">
    <property type="nucleotide sequence ID" value="NZ_FNON01000003.1"/>
</dbReference>
<dbReference type="Pfam" id="PF13450">
    <property type="entry name" value="NAD_binding_8"/>
    <property type="match status" value="1"/>
</dbReference>
<accession>A0A1H3ET20</accession>
<dbReference type="InterPro" id="IPR036188">
    <property type="entry name" value="FAD/NAD-bd_sf"/>
</dbReference>
<evidence type="ECO:0000313" key="1">
    <source>
        <dbReference type="EMBL" id="SDX81785.1"/>
    </source>
</evidence>
<dbReference type="OrthoDB" id="833207at2"/>
<sequence>MSGAEVAVVGSGPNGLAAAVVLARAGVRVEVFEAAAEFGGGMRSKPLFDDRVVHDICSFGHAMAPASRFFREFDLEARGVRLLQPEAGYAHPLDRGAGIAYRSLDRTCERLGRDGRRWREHVGPLVERSREIVDLLLGDQRHFGHAGTALRLPAEIFKFGLAAEHLFTGQEARGMIAGVAAHATGRLPSLPAGGVVAMLAPLAHSTGWTLPRGGSQRIADALVADLLAHGGKLHANTPITDLRELNKYKVVLLNTAPRGLLDLAGALLPSRYRRTLEKVRYGPAAAKVDFLVTEPIPWAEPEVRVAGTVHVGGTMAEIFASETDIARGKQSARPFVLVSDPMVVDPTRGLPGKRPVLGYCHVPNGDPADVTGTVRRQIERFAPGFSDTIIESRCTTAPQLEAYNPNYVGGDISSGAVSVKQMIARPALRMNPYATPLGGVYLCSGGVTPGPGVHGMGGFHAAASILRREFGIREVPGLHP</sequence>
<dbReference type="PANTHER" id="PTHR10668">
    <property type="entry name" value="PHYTOENE DEHYDROGENASE"/>
    <property type="match status" value="1"/>
</dbReference>
<keyword evidence="2" id="KW-1185">Reference proteome</keyword>